<feature type="transmembrane region" description="Helical" evidence="1">
    <location>
        <begin position="154"/>
        <end position="178"/>
    </location>
</feature>
<dbReference type="RefSeq" id="WP_191756862.1">
    <property type="nucleotide sequence ID" value="NZ_VJXY01000005.1"/>
</dbReference>
<evidence type="ECO:0000313" key="2">
    <source>
        <dbReference type="EMBL" id="MBD6615616.1"/>
    </source>
</evidence>
<dbReference type="EMBL" id="VJXY01000005">
    <property type="protein sequence ID" value="MBD6615616.1"/>
    <property type="molecule type" value="Genomic_DNA"/>
</dbReference>
<feature type="transmembrane region" description="Helical" evidence="1">
    <location>
        <begin position="89"/>
        <end position="111"/>
    </location>
</feature>
<gene>
    <name evidence="2" type="ORF">FNW02_07150</name>
</gene>
<feature type="transmembrane region" description="Helical" evidence="1">
    <location>
        <begin position="225"/>
        <end position="245"/>
    </location>
</feature>
<keyword evidence="1" id="KW-0812">Transmembrane</keyword>
<dbReference type="AlphaFoldDB" id="A0AA40VQV8"/>
<evidence type="ECO:0000313" key="3">
    <source>
        <dbReference type="Proteomes" id="UP001165986"/>
    </source>
</evidence>
<keyword evidence="3" id="KW-1185">Reference proteome</keyword>
<keyword evidence="1" id="KW-0472">Membrane</keyword>
<dbReference type="Pfam" id="PF04087">
    <property type="entry name" value="DUF389"/>
    <property type="match status" value="1"/>
</dbReference>
<evidence type="ECO:0000256" key="1">
    <source>
        <dbReference type="SAM" id="Phobius"/>
    </source>
</evidence>
<accession>A0AA40VQV8</accession>
<keyword evidence="1" id="KW-1133">Transmembrane helix</keyword>
<comment type="caution">
    <text evidence="2">The sequence shown here is derived from an EMBL/GenBank/DDBJ whole genome shotgun (WGS) entry which is preliminary data.</text>
</comment>
<dbReference type="PANTHER" id="PTHR20992:SF9">
    <property type="entry name" value="AT15442P-RELATED"/>
    <property type="match status" value="1"/>
</dbReference>
<feature type="transmembrane region" description="Helical" evidence="1">
    <location>
        <begin position="37"/>
        <end position="55"/>
    </location>
</feature>
<feature type="transmembrane region" description="Helical" evidence="1">
    <location>
        <begin position="62"/>
        <end position="83"/>
    </location>
</feature>
<dbReference type="Proteomes" id="UP001165986">
    <property type="component" value="Unassembled WGS sequence"/>
</dbReference>
<sequence>MIDKLQNRFRNFRRKVAEPAKIQQLETELLSESMLDSSYLVLIFGSCAIATFGLLSNSSAVIIGAMIIAPLMLPIRAFAFGALQGNVPLFRQGIISVVVGTIAAIAIAYSLGLFTRIPSFGSEILARSEPTLLDLGIAVAAGSISGYAKVEPKISGSLAGTAIAVALMPPVCVIGLGLSQANFSLSFGATLLYLTNLLGITLSCMLTFLIAGYTSMRRARKPLTWTLALTAILLIPLGVSFFRLVRQSQLEISVRRALLNKTVTFQRLELLTNETNWLVNPPQIRLNVRAKEPVTPRQVQLLEEFIEREMGQAFTLIFQVGEVEEVRRSSVNSKQ</sequence>
<dbReference type="PANTHER" id="PTHR20992">
    <property type="entry name" value="AT15442P-RELATED"/>
    <property type="match status" value="1"/>
</dbReference>
<name>A0AA40VQV8_9NOST</name>
<reference evidence="2" key="1">
    <citation type="submission" date="2019-07" db="EMBL/GenBank/DDBJ databases">
        <title>Toxilogical consequences of a new and cryptic species of cyanobacteria (Komarekiella delphini-convector) recovered from the epidermis of a bottlenose dolphin and 1500 ft. in the air.</title>
        <authorList>
            <person name="Brown A.O."/>
            <person name="Dvorak P."/>
            <person name="Villanueva C.D."/>
            <person name="Foss A.J."/>
            <person name="Garvey A.D."/>
            <person name="Gibson Q.A."/>
            <person name="Johansen J.R."/>
            <person name="Casamatta D.A."/>
        </authorList>
    </citation>
    <scope>NUCLEOTIDE SEQUENCE</scope>
    <source>
        <strain evidence="2">SJRDD-AB1</strain>
    </source>
</reference>
<dbReference type="InterPro" id="IPR005240">
    <property type="entry name" value="DUF389"/>
</dbReference>
<feature type="transmembrane region" description="Helical" evidence="1">
    <location>
        <begin position="190"/>
        <end position="213"/>
    </location>
</feature>
<protein>
    <submittedName>
        <fullName evidence="2">DUF389 domain-containing protein</fullName>
    </submittedName>
</protein>
<proteinExistence type="predicted"/>
<organism evidence="2 3">
    <name type="scientific">Komarekiella delphini-convector SJRDD-AB1</name>
    <dbReference type="NCBI Taxonomy" id="2593771"/>
    <lineage>
        <taxon>Bacteria</taxon>
        <taxon>Bacillati</taxon>
        <taxon>Cyanobacteriota</taxon>
        <taxon>Cyanophyceae</taxon>
        <taxon>Nostocales</taxon>
        <taxon>Nostocaceae</taxon>
        <taxon>Komarekiella</taxon>
        <taxon>Komarekiella delphini-convector</taxon>
    </lineage>
</organism>